<feature type="transmembrane region" description="Helical" evidence="1">
    <location>
        <begin position="459"/>
        <end position="477"/>
    </location>
</feature>
<protein>
    <recommendedName>
        <fullName evidence="3">Protein BatD</fullName>
    </recommendedName>
</protein>
<keyword evidence="1" id="KW-0472">Membrane</keyword>
<gene>
    <name evidence="2" type="ORF">METZ01_LOCUS34396</name>
</gene>
<evidence type="ECO:0008006" key="3">
    <source>
        <dbReference type="Google" id="ProtNLM"/>
    </source>
</evidence>
<dbReference type="PANTHER" id="PTHR40940:SF2">
    <property type="entry name" value="BATD"/>
    <property type="match status" value="1"/>
</dbReference>
<organism evidence="2">
    <name type="scientific">marine metagenome</name>
    <dbReference type="NCBI Taxonomy" id="408172"/>
    <lineage>
        <taxon>unclassified sequences</taxon>
        <taxon>metagenomes</taxon>
        <taxon>ecological metagenomes</taxon>
    </lineage>
</organism>
<dbReference type="EMBL" id="UINC01001471">
    <property type="protein sequence ID" value="SUZ81542.1"/>
    <property type="molecule type" value="Genomic_DNA"/>
</dbReference>
<keyword evidence="1" id="KW-0812">Transmembrane</keyword>
<dbReference type="InterPro" id="IPR025738">
    <property type="entry name" value="BatD"/>
</dbReference>
<keyword evidence="1" id="KW-1133">Transmembrane helix</keyword>
<sequence length="481" mass="55760">MIKKTFSTIILILFWSTYLFCQQISISITPENLNVGETLQITITAKNEKIKTYGNFPEVNGLKKVGISSSSSTNFINGKMSSSQEIIQNYIATNEGIINIPLFEIEVNGYKIKSNKKLITVDNKKSEKKNNNNPFNNFFDPFEDNFFDRNQDEFIDVEADAFLSLNTNKKIIKVGEGFNTTLSFFVSENNMADMRFYDLGKQLTEILKKIKPSNCWEENFNIENINSIPVIINNKKYNQYKIFEATYYPFNTDDISFPQLELELIKYKVSKKLSFFGRNKVEDYEKFYSKPTTVKVEELPEHPLKENIAVGDFKLKERIDKKEIKTGDNFNYDFEIIGEGNITAITSPKINIDGIEFYPPNSEQYIKREKGKVYGSKKFKYYGIPSEAGKYNFNKIGWIFYNVKEKKYDTLKSKIQIKAIGNSIKNKIIQSKDIDPFFEIINSTNNTLKPIEKQTNNSIFLNFIILTLIIISTTYLINFKK</sequence>
<evidence type="ECO:0000313" key="2">
    <source>
        <dbReference type="EMBL" id="SUZ81542.1"/>
    </source>
</evidence>
<dbReference type="AlphaFoldDB" id="A0A381QQB4"/>
<dbReference type="Pfam" id="PF13584">
    <property type="entry name" value="BatD"/>
    <property type="match status" value="2"/>
</dbReference>
<proteinExistence type="predicted"/>
<name>A0A381QQB4_9ZZZZ</name>
<evidence type="ECO:0000256" key="1">
    <source>
        <dbReference type="SAM" id="Phobius"/>
    </source>
</evidence>
<dbReference type="PANTHER" id="PTHR40940">
    <property type="entry name" value="PROTEIN BATD-RELATED"/>
    <property type="match status" value="1"/>
</dbReference>
<reference evidence="2" key="1">
    <citation type="submission" date="2018-05" db="EMBL/GenBank/DDBJ databases">
        <authorList>
            <person name="Lanie J.A."/>
            <person name="Ng W.-L."/>
            <person name="Kazmierczak K.M."/>
            <person name="Andrzejewski T.M."/>
            <person name="Davidsen T.M."/>
            <person name="Wayne K.J."/>
            <person name="Tettelin H."/>
            <person name="Glass J.I."/>
            <person name="Rusch D."/>
            <person name="Podicherti R."/>
            <person name="Tsui H.-C.T."/>
            <person name="Winkler M.E."/>
        </authorList>
    </citation>
    <scope>NUCLEOTIDE SEQUENCE</scope>
</reference>
<accession>A0A381QQB4</accession>